<feature type="transmembrane region" description="Helical" evidence="1">
    <location>
        <begin position="111"/>
        <end position="132"/>
    </location>
</feature>
<keyword evidence="1" id="KW-0472">Membrane</keyword>
<dbReference type="InterPro" id="IPR025196">
    <property type="entry name" value="DUF4126"/>
</dbReference>
<dbReference type="Pfam" id="PF13548">
    <property type="entry name" value="DUF4126"/>
    <property type="match status" value="1"/>
</dbReference>
<protein>
    <recommendedName>
        <fullName evidence="2">DUF4126 domain-containing protein</fullName>
    </recommendedName>
</protein>
<feature type="transmembrane region" description="Helical" evidence="1">
    <location>
        <begin position="152"/>
        <end position="179"/>
    </location>
</feature>
<feature type="domain" description="DUF4126" evidence="2">
    <location>
        <begin position="10"/>
        <end position="179"/>
    </location>
</feature>
<evidence type="ECO:0000313" key="4">
    <source>
        <dbReference type="Proteomes" id="UP000184368"/>
    </source>
</evidence>
<name>A0A1M5F9W8_9BACT</name>
<keyword evidence="1" id="KW-1133">Transmembrane helix</keyword>
<feature type="transmembrane region" description="Helical" evidence="1">
    <location>
        <begin position="51"/>
        <end position="70"/>
    </location>
</feature>
<dbReference type="AlphaFoldDB" id="A0A1M5F9W8"/>
<keyword evidence="1" id="KW-0812">Transmembrane</keyword>
<proteinExistence type="predicted"/>
<gene>
    <name evidence="3" type="ORF">SAMN05444008_113106</name>
</gene>
<dbReference type="EMBL" id="FQUO01000013">
    <property type="protein sequence ID" value="SHF88344.1"/>
    <property type="molecule type" value="Genomic_DNA"/>
</dbReference>
<keyword evidence="4" id="KW-1185">Reference proteome</keyword>
<evidence type="ECO:0000256" key="1">
    <source>
        <dbReference type="SAM" id="Phobius"/>
    </source>
</evidence>
<dbReference type="Proteomes" id="UP000184368">
    <property type="component" value="Unassembled WGS sequence"/>
</dbReference>
<feature type="transmembrane region" description="Helical" evidence="1">
    <location>
        <begin position="6"/>
        <end position="30"/>
    </location>
</feature>
<sequence length="192" mass="19452">MTTEVLTATAMGIALSACCGFRVFIPVLAASLAGRLGVVDLPTDMDWMASLPALIAFGLAAVLEIAAYYIPLVDNLLDTIATPLSVGAGTVLASSLLPLTEAEPLLRWGTALVAGGGAAGTIQLGTGLLRLISSKATATVGNPVVATTENAAAIGGAIFSFIIPVVLALILLVLVVWVLGKLVRTARRMGNG</sequence>
<reference evidence="3 4" key="1">
    <citation type="submission" date="2016-11" db="EMBL/GenBank/DDBJ databases">
        <authorList>
            <person name="Jaros S."/>
            <person name="Januszkiewicz K."/>
            <person name="Wedrychowicz H."/>
        </authorList>
    </citation>
    <scope>NUCLEOTIDE SEQUENCE [LARGE SCALE GENOMIC DNA]</scope>
    <source>
        <strain evidence="3 4">DSM 26897</strain>
    </source>
</reference>
<dbReference type="OrthoDB" id="288613at2"/>
<evidence type="ECO:0000313" key="3">
    <source>
        <dbReference type="EMBL" id="SHF88344.1"/>
    </source>
</evidence>
<organism evidence="3 4">
    <name type="scientific">Cnuella takakiae</name>
    <dbReference type="NCBI Taxonomy" id="1302690"/>
    <lineage>
        <taxon>Bacteria</taxon>
        <taxon>Pseudomonadati</taxon>
        <taxon>Bacteroidota</taxon>
        <taxon>Chitinophagia</taxon>
        <taxon>Chitinophagales</taxon>
        <taxon>Chitinophagaceae</taxon>
        <taxon>Cnuella</taxon>
    </lineage>
</organism>
<accession>A0A1M5F9W8</accession>
<dbReference type="RefSeq" id="WP_073045379.1">
    <property type="nucleotide sequence ID" value="NZ_FQUO01000013.1"/>
</dbReference>
<evidence type="ECO:0000259" key="2">
    <source>
        <dbReference type="Pfam" id="PF13548"/>
    </source>
</evidence>